<reference evidence="2 3" key="1">
    <citation type="journal article" date="2021" name="Elife">
        <title>Chloroplast acquisition without the gene transfer in kleptoplastic sea slugs, Plakobranchus ocellatus.</title>
        <authorList>
            <person name="Maeda T."/>
            <person name="Takahashi S."/>
            <person name="Yoshida T."/>
            <person name="Shimamura S."/>
            <person name="Takaki Y."/>
            <person name="Nagai Y."/>
            <person name="Toyoda A."/>
            <person name="Suzuki Y."/>
            <person name="Arimoto A."/>
            <person name="Ishii H."/>
            <person name="Satoh N."/>
            <person name="Nishiyama T."/>
            <person name="Hasebe M."/>
            <person name="Maruyama T."/>
            <person name="Minagawa J."/>
            <person name="Obokata J."/>
            <person name="Shigenobu S."/>
        </authorList>
    </citation>
    <scope>NUCLEOTIDE SEQUENCE [LARGE SCALE GENOMIC DNA]</scope>
</reference>
<protein>
    <submittedName>
        <fullName evidence="2">Uncharacterized protein</fullName>
    </submittedName>
</protein>
<dbReference type="Proteomes" id="UP000735302">
    <property type="component" value="Unassembled WGS sequence"/>
</dbReference>
<keyword evidence="1" id="KW-0812">Transmembrane</keyword>
<organism evidence="2 3">
    <name type="scientific">Plakobranchus ocellatus</name>
    <dbReference type="NCBI Taxonomy" id="259542"/>
    <lineage>
        <taxon>Eukaryota</taxon>
        <taxon>Metazoa</taxon>
        <taxon>Spiralia</taxon>
        <taxon>Lophotrochozoa</taxon>
        <taxon>Mollusca</taxon>
        <taxon>Gastropoda</taxon>
        <taxon>Heterobranchia</taxon>
        <taxon>Euthyneura</taxon>
        <taxon>Panpulmonata</taxon>
        <taxon>Sacoglossa</taxon>
        <taxon>Placobranchoidea</taxon>
        <taxon>Plakobranchidae</taxon>
        <taxon>Plakobranchus</taxon>
    </lineage>
</organism>
<feature type="transmembrane region" description="Helical" evidence="1">
    <location>
        <begin position="63"/>
        <end position="88"/>
    </location>
</feature>
<dbReference type="AlphaFoldDB" id="A0AAV3ZJG4"/>
<dbReference type="EMBL" id="BLXT01002966">
    <property type="protein sequence ID" value="GFN99245.1"/>
    <property type="molecule type" value="Genomic_DNA"/>
</dbReference>
<comment type="caution">
    <text evidence="2">The sequence shown here is derived from an EMBL/GenBank/DDBJ whole genome shotgun (WGS) entry which is preliminary data.</text>
</comment>
<sequence>TASVPTDTYASQAPAKNLTREEIDQAVSSIVSELRIDVKATSKARAKLQSAPDSRVSSQAMGLVSLIFIGMVMLLIFSIDATNIYFVLKDRMDRWHGEGPV</sequence>
<keyword evidence="1" id="KW-0472">Membrane</keyword>
<accession>A0AAV3ZJG4</accession>
<keyword evidence="3" id="KW-1185">Reference proteome</keyword>
<keyword evidence="1" id="KW-1133">Transmembrane helix</keyword>
<evidence type="ECO:0000313" key="3">
    <source>
        <dbReference type="Proteomes" id="UP000735302"/>
    </source>
</evidence>
<feature type="non-terminal residue" evidence="2">
    <location>
        <position position="1"/>
    </location>
</feature>
<proteinExistence type="predicted"/>
<evidence type="ECO:0000313" key="2">
    <source>
        <dbReference type="EMBL" id="GFN99245.1"/>
    </source>
</evidence>
<name>A0AAV3ZJG4_9GAST</name>
<evidence type="ECO:0000256" key="1">
    <source>
        <dbReference type="SAM" id="Phobius"/>
    </source>
</evidence>
<gene>
    <name evidence="2" type="ORF">PoB_002575100</name>
</gene>
<feature type="non-terminal residue" evidence="2">
    <location>
        <position position="101"/>
    </location>
</feature>